<feature type="domain" description="Endonuclease GajA/Old nuclease/RecF-like AAA" evidence="1">
    <location>
        <begin position="1"/>
        <end position="72"/>
    </location>
</feature>
<dbReference type="InterPro" id="IPR051396">
    <property type="entry name" value="Bact_Antivir_Def_Nuclease"/>
</dbReference>
<gene>
    <name evidence="3" type="ORF">EDD75_0199</name>
</gene>
<keyword evidence="3" id="KW-0255">Endonuclease</keyword>
<dbReference type="InterPro" id="IPR027417">
    <property type="entry name" value="P-loop_NTPase"/>
</dbReference>
<dbReference type="CDD" id="cd01026">
    <property type="entry name" value="TOPRIM_OLD"/>
    <property type="match status" value="1"/>
</dbReference>
<sequence length="600" mass="67984">MRLCNLRIKNYRSIVDSGDIRIEPFQIFVGENNAGKSNILKAIDVFLAPGAGGVQESNFFDKSQPIVITCMFTGLTPEERRALRPYLLGDKLILEKHLVAQTEEKTGKVKVVAEYHGYVAKPKDWWLSVEGVIAEKGDKPNWRQVAEENGILEYVSRDGKVTKASYEAGLRRLLQERDDVEYEDPTPGNSQALGLQPVLLSHLPGFYLLPAITDYSNEIDRRSSSTVFRRLMGDLADRIIKTDPRYSEIELSLQRIKNLLNPPESGEDRPEDLKRLDVLSKIEETLQKTIVRLMPSVNSVCLKVMMEGTRDLFLQGVSLKVDDGVLTDVLEKGHGLQRSVVFGLLQTLIMNQRGQLLPLGEGETESFRPIILAIEEPELYIHPQMQRLVFGVLREFSESDQVIYTTHSPAFVDVADYHCIGVTRKDTVEAGTHVYQCDPGVLGSPEEKKGFQFLNSFGLEQNQLFFAKKVILVEGEQDSIAIMSAGRKLGLFKEFPEEIGYTIIIAGNKQEIPKFQKLLNAFQLPYIVWLELDGKSEEDDENIRIINLLNGNRCVKLPQRLEDLVDHSGHFGSTYHAKKYFENPDNITNELEKRVKELFQ</sequence>
<comment type="caution">
    <text evidence="3">The sequence shown here is derived from an EMBL/GenBank/DDBJ whole genome shotgun (WGS) entry which is preliminary data.</text>
</comment>
<protein>
    <submittedName>
        <fullName evidence="3">Putative ATP-dependent endonuclease of OLD family</fullName>
    </submittedName>
</protein>
<dbReference type="SUPFAM" id="SSF52540">
    <property type="entry name" value="P-loop containing nucleoside triphosphate hydrolases"/>
    <property type="match status" value="1"/>
</dbReference>
<dbReference type="OrthoDB" id="308933at2"/>
<evidence type="ECO:0000313" key="4">
    <source>
        <dbReference type="Proteomes" id="UP000282654"/>
    </source>
</evidence>
<keyword evidence="4" id="KW-1185">Reference proteome</keyword>
<evidence type="ECO:0000313" key="3">
    <source>
        <dbReference type="EMBL" id="RPF49391.1"/>
    </source>
</evidence>
<accession>A0A3N5BZT2</accession>
<dbReference type="RefSeq" id="WP_123926745.1">
    <property type="nucleotide sequence ID" value="NZ_RKRE01000001.1"/>
</dbReference>
<feature type="domain" description="OLD protein-like TOPRIM" evidence="2">
    <location>
        <begin position="465"/>
        <end position="530"/>
    </location>
</feature>
<dbReference type="Proteomes" id="UP000282654">
    <property type="component" value="Unassembled WGS sequence"/>
</dbReference>
<dbReference type="EMBL" id="RKRE01000001">
    <property type="protein sequence ID" value="RPF49391.1"/>
    <property type="molecule type" value="Genomic_DNA"/>
</dbReference>
<dbReference type="Pfam" id="PF20469">
    <property type="entry name" value="OLD-like_TOPRIM"/>
    <property type="match status" value="1"/>
</dbReference>
<dbReference type="InterPro" id="IPR034139">
    <property type="entry name" value="TOPRIM_OLD"/>
</dbReference>
<evidence type="ECO:0000259" key="2">
    <source>
        <dbReference type="Pfam" id="PF20469"/>
    </source>
</evidence>
<dbReference type="PANTHER" id="PTHR43581:SF2">
    <property type="entry name" value="EXCINUCLEASE ATPASE SUBUNIT"/>
    <property type="match status" value="1"/>
</dbReference>
<dbReference type="PANTHER" id="PTHR43581">
    <property type="entry name" value="ATP/GTP PHOSPHATASE"/>
    <property type="match status" value="1"/>
</dbReference>
<dbReference type="InterPro" id="IPR041685">
    <property type="entry name" value="AAA_GajA/Old/RecF-like"/>
</dbReference>
<dbReference type="Pfam" id="PF13175">
    <property type="entry name" value="AAA_15"/>
    <property type="match status" value="2"/>
</dbReference>
<dbReference type="AlphaFoldDB" id="A0A3N5BZT2"/>
<name>A0A3N5BZT2_9THEO</name>
<keyword evidence="3" id="KW-0378">Hydrolase</keyword>
<proteinExistence type="predicted"/>
<feature type="domain" description="Endonuclease GajA/Old nuclease/RecF-like AAA" evidence="1">
    <location>
        <begin position="276"/>
        <end position="412"/>
    </location>
</feature>
<organism evidence="3 4">
    <name type="scientific">Thermodesulfitimonas autotrophica</name>
    <dbReference type="NCBI Taxonomy" id="1894989"/>
    <lineage>
        <taxon>Bacteria</taxon>
        <taxon>Bacillati</taxon>
        <taxon>Bacillota</taxon>
        <taxon>Clostridia</taxon>
        <taxon>Thermoanaerobacterales</taxon>
        <taxon>Thermoanaerobacteraceae</taxon>
        <taxon>Thermodesulfitimonas</taxon>
    </lineage>
</organism>
<evidence type="ECO:0000259" key="1">
    <source>
        <dbReference type="Pfam" id="PF13175"/>
    </source>
</evidence>
<reference evidence="3 4" key="1">
    <citation type="submission" date="2018-11" db="EMBL/GenBank/DDBJ databases">
        <title>Genomic Encyclopedia of Type Strains, Phase IV (KMG-IV): sequencing the most valuable type-strain genomes for metagenomic binning, comparative biology and taxonomic classification.</title>
        <authorList>
            <person name="Goeker M."/>
        </authorList>
    </citation>
    <scope>NUCLEOTIDE SEQUENCE [LARGE SCALE GENOMIC DNA]</scope>
    <source>
        <strain evidence="3 4">DSM 102936</strain>
    </source>
</reference>
<dbReference type="GO" id="GO:0004519">
    <property type="term" value="F:endonuclease activity"/>
    <property type="evidence" value="ECO:0007669"/>
    <property type="project" value="UniProtKB-KW"/>
</dbReference>
<keyword evidence="3" id="KW-0540">Nuclease</keyword>
<dbReference type="Gene3D" id="3.40.50.300">
    <property type="entry name" value="P-loop containing nucleotide triphosphate hydrolases"/>
    <property type="match status" value="2"/>
</dbReference>